<evidence type="ECO:0000313" key="3">
    <source>
        <dbReference type="Proteomes" id="UP000249619"/>
    </source>
</evidence>
<protein>
    <submittedName>
        <fullName evidence="2">Tetratricopeptide repeat protein 1</fullName>
    </submittedName>
</protein>
<dbReference type="InterPro" id="IPR019734">
    <property type="entry name" value="TPR_rpt"/>
</dbReference>
<proteinExistence type="predicted"/>
<keyword evidence="3" id="KW-1185">Reference proteome</keyword>
<name>A0A364MXL0_STELY</name>
<dbReference type="SUPFAM" id="SSF48452">
    <property type="entry name" value="TPR-like"/>
    <property type="match status" value="1"/>
</dbReference>
<gene>
    <name evidence="2" type="ORF">DDE83_006873</name>
</gene>
<dbReference type="SMART" id="SM00028">
    <property type="entry name" value="TPR"/>
    <property type="match status" value="2"/>
</dbReference>
<dbReference type="PANTHER" id="PTHR46014">
    <property type="entry name" value="TETRATRICOPEPTIDE REPEAT PROTEIN 1"/>
    <property type="match status" value="1"/>
</dbReference>
<evidence type="ECO:0000256" key="1">
    <source>
        <dbReference type="SAM" id="MobiDB-lite"/>
    </source>
</evidence>
<organism evidence="2 3">
    <name type="scientific">Stemphylium lycopersici</name>
    <name type="common">Tomato gray leaf spot disease fungus</name>
    <name type="synonym">Thyrospora lycopersici</name>
    <dbReference type="NCBI Taxonomy" id="183478"/>
    <lineage>
        <taxon>Eukaryota</taxon>
        <taxon>Fungi</taxon>
        <taxon>Dikarya</taxon>
        <taxon>Ascomycota</taxon>
        <taxon>Pezizomycotina</taxon>
        <taxon>Dothideomycetes</taxon>
        <taxon>Pleosporomycetidae</taxon>
        <taxon>Pleosporales</taxon>
        <taxon>Pleosporineae</taxon>
        <taxon>Pleosporaceae</taxon>
        <taxon>Stemphylium</taxon>
    </lineage>
</organism>
<dbReference type="PANTHER" id="PTHR46014:SF1">
    <property type="entry name" value="TETRATRICOPEPTIDE REPEAT PROTEIN 1"/>
    <property type="match status" value="1"/>
</dbReference>
<dbReference type="Proteomes" id="UP000249619">
    <property type="component" value="Unassembled WGS sequence"/>
</dbReference>
<accession>A0A364MXL0</accession>
<sequence length="444" mass="49954">MAEVATPEIFPPDEEKKLLDEANTEKASANKTFTSGEYNGAIQGYEKALAVCPTYLEYDIAVLRSNIAACHLKLEEWKQAVESATQALEALDRIDAPPAPRDTIHQDGEHQASGSGAINQIDDTTEIYLDALARTNHSINDVHKLRTKALLRRAKARHEVGGWASLQGALEDYQALSKPPHQLSSLDLKAVQAALRKLPGQMDEAKNAEMADMMGKLKQLGNGILKPFGLSTENFQFTKDEKSGGYTNPREHEWDPTLAHSFMKSFLILHTLPWMRTNFQFGGFQPRLLDVMKSLLGFSSPPSPPHALSTPTADEPDSDYHNGIPYVKLNSEFRDCLRKQWTNDPNQLYLGCCFDPKLDINLAKDFNIEGLCPVVKATDGDRFILRDAKARYYLWDAWDGRLLRFRDSWTEGFTSKELLVSNLVCNMTRAEMDTDDIYKERLVD</sequence>
<dbReference type="AlphaFoldDB" id="A0A364MXL0"/>
<evidence type="ECO:0000313" key="2">
    <source>
        <dbReference type="EMBL" id="RAR06592.1"/>
    </source>
</evidence>
<reference evidence="3" key="1">
    <citation type="submission" date="2018-05" db="EMBL/GenBank/DDBJ databases">
        <title>Draft genome sequence of Stemphylium lycopersici strain CIDEFI 213.</title>
        <authorList>
            <person name="Medina R."/>
            <person name="Franco M.E.E."/>
            <person name="Lucentini C.G."/>
            <person name="Saparrat M.C.N."/>
            <person name="Balatti P.A."/>
        </authorList>
    </citation>
    <scope>NUCLEOTIDE SEQUENCE [LARGE SCALE GENOMIC DNA]</scope>
    <source>
        <strain evidence="3">CIDEFI 213</strain>
    </source>
</reference>
<comment type="caution">
    <text evidence="2">The sequence shown here is derived from an EMBL/GenBank/DDBJ whole genome shotgun (WGS) entry which is preliminary data.</text>
</comment>
<feature type="region of interest" description="Disordered" evidence="1">
    <location>
        <begin position="93"/>
        <end position="116"/>
    </location>
</feature>
<dbReference type="InterPro" id="IPR011990">
    <property type="entry name" value="TPR-like_helical_dom_sf"/>
</dbReference>
<dbReference type="Gene3D" id="1.25.40.10">
    <property type="entry name" value="Tetratricopeptide repeat domain"/>
    <property type="match status" value="1"/>
</dbReference>
<dbReference type="STRING" id="183478.A0A364MXL0"/>
<dbReference type="EMBL" id="QGDH01000113">
    <property type="protein sequence ID" value="RAR06592.1"/>
    <property type="molecule type" value="Genomic_DNA"/>
</dbReference>
<dbReference type="InterPro" id="IPR052769">
    <property type="entry name" value="TPR_domain_protein"/>
</dbReference>